<reference evidence="1 2" key="1">
    <citation type="submission" date="2017-05" db="EMBL/GenBank/DDBJ databases">
        <authorList>
            <person name="Varghese N."/>
            <person name="Submissions S."/>
        </authorList>
    </citation>
    <scope>NUCLEOTIDE SEQUENCE [LARGE SCALE GENOMIC DNA]</scope>
    <source>
        <strain evidence="1 2">DSM 15522</strain>
    </source>
</reference>
<dbReference type="RefSeq" id="WP_283399915.1">
    <property type="nucleotide sequence ID" value="NZ_FXUB01000001.1"/>
</dbReference>
<protein>
    <submittedName>
        <fullName evidence="1">Uncharacterized protein</fullName>
    </submittedName>
</protein>
<proteinExistence type="predicted"/>
<organism evidence="1 2">
    <name type="scientific">Desulfurobacterium pacificum</name>
    <dbReference type="NCBI Taxonomy" id="240166"/>
    <lineage>
        <taxon>Bacteria</taxon>
        <taxon>Pseudomonadati</taxon>
        <taxon>Aquificota</taxon>
        <taxon>Aquificia</taxon>
        <taxon>Desulfurobacteriales</taxon>
        <taxon>Desulfurobacteriaceae</taxon>
        <taxon>Desulfurobacterium</taxon>
    </lineage>
</organism>
<comment type="caution">
    <text evidence="1">The sequence shown here is derived from an EMBL/GenBank/DDBJ whole genome shotgun (WGS) entry which is preliminary data.</text>
</comment>
<keyword evidence="2" id="KW-1185">Reference proteome</keyword>
<evidence type="ECO:0000313" key="2">
    <source>
        <dbReference type="Proteomes" id="UP001157911"/>
    </source>
</evidence>
<dbReference type="EMBL" id="FXUB01000001">
    <property type="protein sequence ID" value="SMP06781.1"/>
    <property type="molecule type" value="Genomic_DNA"/>
</dbReference>
<sequence length="94" mass="10677">MKLNKILVNIIIVTVLTCSYSEATSLLLHQIKAEETVSIKQHTKETQKKIISLQKQIQQVTDSSERVTFQTEKNCEIYNFLTLKSAPPRASPNC</sequence>
<gene>
    <name evidence="1" type="ORF">SAMN06265339_0409</name>
</gene>
<name>A0ABY1ND14_9BACT</name>
<dbReference type="Proteomes" id="UP001157911">
    <property type="component" value="Unassembled WGS sequence"/>
</dbReference>
<accession>A0ABY1ND14</accession>
<evidence type="ECO:0000313" key="1">
    <source>
        <dbReference type="EMBL" id="SMP06781.1"/>
    </source>
</evidence>